<evidence type="ECO:0000256" key="4">
    <source>
        <dbReference type="ARBA" id="ARBA00023125"/>
    </source>
</evidence>
<feature type="modified residue" description="4-aspartylphosphate" evidence="6">
    <location>
        <position position="55"/>
    </location>
</feature>
<dbReference type="CDD" id="cd06170">
    <property type="entry name" value="LuxR_C_like"/>
    <property type="match status" value="1"/>
</dbReference>
<keyword evidence="4" id="KW-0238">DNA-binding</keyword>
<evidence type="ECO:0000256" key="2">
    <source>
        <dbReference type="ARBA" id="ARBA00023012"/>
    </source>
</evidence>
<dbReference type="SMART" id="SM00421">
    <property type="entry name" value="HTH_LUXR"/>
    <property type="match status" value="1"/>
</dbReference>
<dbReference type="SUPFAM" id="SSF52172">
    <property type="entry name" value="CheY-like"/>
    <property type="match status" value="1"/>
</dbReference>
<dbReference type="GO" id="GO:0000160">
    <property type="term" value="P:phosphorelay signal transduction system"/>
    <property type="evidence" value="ECO:0007669"/>
    <property type="project" value="UniProtKB-KW"/>
</dbReference>
<evidence type="ECO:0000256" key="5">
    <source>
        <dbReference type="ARBA" id="ARBA00023163"/>
    </source>
</evidence>
<sequence length="212" mass="22573">MTAEPVIHVIDDDAGVRDSLCLLLESMNYRTRAFESGIALLAAATTLEPGCLLLDVRMPELDGVSVLERLRKDGMTLPVVIMTGHGDVPLAVRAMKAGAADFVEKPFSQETIRETLSRALASAPRSNGRAPAPEDRSRLAELSPREHEVLLGLVAGLPNKTIAYDLGISPRTVEIHRAHVMEKLGARSLSHLVRIAIAAGLDPDGGATGSSV</sequence>
<dbReference type="Pfam" id="PF00196">
    <property type="entry name" value="GerE"/>
    <property type="match status" value="1"/>
</dbReference>
<dbReference type="GO" id="GO:0006355">
    <property type="term" value="P:regulation of DNA-templated transcription"/>
    <property type="evidence" value="ECO:0007669"/>
    <property type="project" value="InterPro"/>
</dbReference>
<evidence type="ECO:0000256" key="6">
    <source>
        <dbReference type="PROSITE-ProRule" id="PRU00169"/>
    </source>
</evidence>
<feature type="domain" description="HTH luxR-type" evidence="7">
    <location>
        <begin position="135"/>
        <end position="200"/>
    </location>
</feature>
<dbReference type="PRINTS" id="PR00038">
    <property type="entry name" value="HTHLUXR"/>
</dbReference>
<organism evidence="9">
    <name type="scientific">Acidicaldus sp</name>
    <dbReference type="NCBI Taxonomy" id="1872105"/>
    <lineage>
        <taxon>Bacteria</taxon>
        <taxon>Pseudomonadati</taxon>
        <taxon>Pseudomonadota</taxon>
        <taxon>Alphaproteobacteria</taxon>
        <taxon>Acetobacterales</taxon>
        <taxon>Acetobacteraceae</taxon>
        <taxon>Acidicaldus</taxon>
    </lineage>
</organism>
<dbReference type="InterPro" id="IPR000792">
    <property type="entry name" value="Tscrpt_reg_LuxR_C"/>
</dbReference>
<dbReference type="EMBL" id="DTQM01000226">
    <property type="protein sequence ID" value="HGC43887.1"/>
    <property type="molecule type" value="Genomic_DNA"/>
</dbReference>
<dbReference type="GO" id="GO:0003677">
    <property type="term" value="F:DNA binding"/>
    <property type="evidence" value="ECO:0007669"/>
    <property type="project" value="UniProtKB-KW"/>
</dbReference>
<keyword evidence="5" id="KW-0804">Transcription</keyword>
<dbReference type="InterPro" id="IPR001789">
    <property type="entry name" value="Sig_transdc_resp-reg_receiver"/>
</dbReference>
<dbReference type="PROSITE" id="PS50043">
    <property type="entry name" value="HTH_LUXR_2"/>
    <property type="match status" value="1"/>
</dbReference>
<accession>A0A8J4M752</accession>
<dbReference type="AlphaFoldDB" id="A0A8J4M752"/>
<dbReference type="CDD" id="cd17537">
    <property type="entry name" value="REC_FixJ"/>
    <property type="match status" value="1"/>
</dbReference>
<dbReference type="InterPro" id="IPR016032">
    <property type="entry name" value="Sig_transdc_resp-reg_C-effctor"/>
</dbReference>
<name>A0A8J4M752_9PROT</name>
<dbReference type="Pfam" id="PF00072">
    <property type="entry name" value="Response_reg"/>
    <property type="match status" value="1"/>
</dbReference>
<protein>
    <submittedName>
        <fullName evidence="9">Response regulator</fullName>
    </submittedName>
</protein>
<feature type="domain" description="Response regulatory" evidence="8">
    <location>
        <begin position="6"/>
        <end position="120"/>
    </location>
</feature>
<dbReference type="PROSITE" id="PS50110">
    <property type="entry name" value="RESPONSE_REGULATORY"/>
    <property type="match status" value="1"/>
</dbReference>
<keyword evidence="1 6" id="KW-0597">Phosphoprotein</keyword>
<dbReference type="PROSITE" id="PS00622">
    <property type="entry name" value="HTH_LUXR_1"/>
    <property type="match status" value="1"/>
</dbReference>
<gene>
    <name evidence="9" type="ORF">ENY07_11815</name>
</gene>
<evidence type="ECO:0000259" key="8">
    <source>
        <dbReference type="PROSITE" id="PS50110"/>
    </source>
</evidence>
<dbReference type="NCBIfam" id="NF006900">
    <property type="entry name" value="PRK09390.1"/>
    <property type="match status" value="1"/>
</dbReference>
<evidence type="ECO:0000313" key="9">
    <source>
        <dbReference type="EMBL" id="HGC43887.1"/>
    </source>
</evidence>
<dbReference type="PANTHER" id="PTHR44688">
    <property type="entry name" value="DNA-BINDING TRANSCRIPTIONAL ACTIVATOR DEVR_DOSR"/>
    <property type="match status" value="1"/>
</dbReference>
<keyword evidence="3" id="KW-0805">Transcription regulation</keyword>
<dbReference type="FunFam" id="3.40.50.2300:FF:000018">
    <property type="entry name" value="DNA-binding transcriptional regulator NtrC"/>
    <property type="match status" value="1"/>
</dbReference>
<dbReference type="Gene3D" id="3.40.50.2300">
    <property type="match status" value="1"/>
</dbReference>
<keyword evidence="2" id="KW-0902">Two-component regulatory system</keyword>
<dbReference type="SMART" id="SM00448">
    <property type="entry name" value="REC"/>
    <property type="match status" value="1"/>
</dbReference>
<evidence type="ECO:0000256" key="3">
    <source>
        <dbReference type="ARBA" id="ARBA00023015"/>
    </source>
</evidence>
<evidence type="ECO:0000259" key="7">
    <source>
        <dbReference type="PROSITE" id="PS50043"/>
    </source>
</evidence>
<dbReference type="SUPFAM" id="SSF46894">
    <property type="entry name" value="C-terminal effector domain of the bipartite response regulators"/>
    <property type="match status" value="1"/>
</dbReference>
<comment type="caution">
    <text evidence="9">The sequence shown here is derived from an EMBL/GenBank/DDBJ whole genome shotgun (WGS) entry which is preliminary data.</text>
</comment>
<dbReference type="InterPro" id="IPR011006">
    <property type="entry name" value="CheY-like_superfamily"/>
</dbReference>
<dbReference type="Gene3D" id="1.10.10.10">
    <property type="entry name" value="Winged helix-like DNA-binding domain superfamily/Winged helix DNA-binding domain"/>
    <property type="match status" value="1"/>
</dbReference>
<evidence type="ECO:0000256" key="1">
    <source>
        <dbReference type="ARBA" id="ARBA00022553"/>
    </source>
</evidence>
<proteinExistence type="predicted"/>
<reference evidence="9" key="1">
    <citation type="journal article" date="2020" name="mSystems">
        <title>Genome- and Community-Level Interaction Insights into Carbon Utilization and Element Cycling Functions of Hydrothermarchaeota in Hydrothermal Sediment.</title>
        <authorList>
            <person name="Zhou Z."/>
            <person name="Liu Y."/>
            <person name="Xu W."/>
            <person name="Pan J."/>
            <person name="Luo Z.H."/>
            <person name="Li M."/>
        </authorList>
    </citation>
    <scope>NUCLEOTIDE SEQUENCE</scope>
    <source>
        <strain evidence="9">SpSt-997</strain>
    </source>
</reference>
<dbReference type="InterPro" id="IPR036388">
    <property type="entry name" value="WH-like_DNA-bd_sf"/>
</dbReference>
<dbReference type="PANTHER" id="PTHR44688:SF16">
    <property type="entry name" value="DNA-BINDING TRANSCRIPTIONAL ACTIVATOR DEVR_DOSR"/>
    <property type="match status" value="1"/>
</dbReference>